<evidence type="ECO:0000313" key="1">
    <source>
        <dbReference type="EMBL" id="KKK85543.1"/>
    </source>
</evidence>
<reference evidence="1" key="1">
    <citation type="journal article" date="2015" name="Nature">
        <title>Complex archaea that bridge the gap between prokaryotes and eukaryotes.</title>
        <authorList>
            <person name="Spang A."/>
            <person name="Saw J.H."/>
            <person name="Jorgensen S.L."/>
            <person name="Zaremba-Niedzwiedzka K."/>
            <person name="Martijn J."/>
            <person name="Lind A.E."/>
            <person name="van Eijk R."/>
            <person name="Schleper C."/>
            <person name="Guy L."/>
            <person name="Ettema T.J."/>
        </authorList>
    </citation>
    <scope>NUCLEOTIDE SEQUENCE</scope>
</reference>
<proteinExistence type="predicted"/>
<protein>
    <submittedName>
        <fullName evidence="1">Uncharacterized protein</fullName>
    </submittedName>
</protein>
<accession>A0A0F8YVV4</accession>
<sequence>TVQFEVFTDKEHATFLENYEKDQIEKSFDHNTRFADGEKPPIRKAFDKALFDVHSQYDDDLFKITGERKNSEEKTYDAIKRVVGVLKDKSDKLPGYIKEIADLKQGKVKDPDEQLKKDYQDLQTRHEKYKTDKDKEVSDMQTGHKKTSIKGKLVQSAARLKFKDAVPESARNSLIDATISGLLEMADLDGLVFAKDVTVTKGFKTSKNATDKSAGTFRANTIALNLGGNSVRALAEAALTKKVIDLQRLMRTTDKQGRYLNWDAARYREGARIEMKLDVVARVRAVTLSEMSTDEIADGMTDEQLAEFAERFANVPNADTETV</sequence>
<dbReference type="EMBL" id="LAZR01051259">
    <property type="protein sequence ID" value="KKK85543.1"/>
    <property type="molecule type" value="Genomic_DNA"/>
</dbReference>
<feature type="non-terminal residue" evidence="1">
    <location>
        <position position="1"/>
    </location>
</feature>
<name>A0A0F8YVV4_9ZZZZ</name>
<organism evidence="1">
    <name type="scientific">marine sediment metagenome</name>
    <dbReference type="NCBI Taxonomy" id="412755"/>
    <lineage>
        <taxon>unclassified sequences</taxon>
        <taxon>metagenomes</taxon>
        <taxon>ecological metagenomes</taxon>
    </lineage>
</organism>
<dbReference type="AlphaFoldDB" id="A0A0F8YVV4"/>
<gene>
    <name evidence="1" type="ORF">LCGC14_2772250</name>
</gene>
<comment type="caution">
    <text evidence="1">The sequence shown here is derived from an EMBL/GenBank/DDBJ whole genome shotgun (WGS) entry which is preliminary data.</text>
</comment>